<keyword evidence="3" id="KW-1185">Reference proteome</keyword>
<reference evidence="2" key="1">
    <citation type="journal article" date="2020" name="Stud. Mycol.">
        <title>101 Dothideomycetes genomes: a test case for predicting lifestyles and emergence of pathogens.</title>
        <authorList>
            <person name="Haridas S."/>
            <person name="Albert R."/>
            <person name="Binder M."/>
            <person name="Bloem J."/>
            <person name="Labutti K."/>
            <person name="Salamov A."/>
            <person name="Andreopoulos B."/>
            <person name="Baker S."/>
            <person name="Barry K."/>
            <person name="Bills G."/>
            <person name="Bluhm B."/>
            <person name="Cannon C."/>
            <person name="Castanera R."/>
            <person name="Culley D."/>
            <person name="Daum C."/>
            <person name="Ezra D."/>
            <person name="Gonzalez J."/>
            <person name="Henrissat B."/>
            <person name="Kuo A."/>
            <person name="Liang C."/>
            <person name="Lipzen A."/>
            <person name="Lutzoni F."/>
            <person name="Magnuson J."/>
            <person name="Mondo S."/>
            <person name="Nolan M."/>
            <person name="Ohm R."/>
            <person name="Pangilinan J."/>
            <person name="Park H.-J."/>
            <person name="Ramirez L."/>
            <person name="Alfaro M."/>
            <person name="Sun H."/>
            <person name="Tritt A."/>
            <person name="Yoshinaga Y."/>
            <person name="Zwiers L.-H."/>
            <person name="Turgeon B."/>
            <person name="Goodwin S."/>
            <person name="Spatafora J."/>
            <person name="Crous P."/>
            <person name="Grigoriev I."/>
        </authorList>
    </citation>
    <scope>NUCLEOTIDE SEQUENCE</scope>
    <source>
        <strain evidence="2">CBS 133067</strain>
    </source>
</reference>
<sequence>MNQRTSLITIESNSLLLHLQTESAKSPSSGRAIPANTFPSQSPTSSSSTPASKMCKLDRHSWSCGHNTTVVKGTCQYVSFANGHQNLFCTHIAHTSGTAEFLIKINFPCPHCLRRPDTVRHEFGAGAEGAYRARIEWDKQLYATLQKQYRVWGQTYHELSWSARNDCRLTDRNEHHIRLVEANDIRLTEGFNIVNKGIAKSLERASDIIRPRFAPSPVPNTEVIRCLETIEAAEAGLDKLSSLVVKLEEAVTARQLLAASADDARLRLSADEVETAGDVLEIARSPIMEQHQELVNARWRWEATLW</sequence>
<dbReference type="Proteomes" id="UP000799772">
    <property type="component" value="Unassembled WGS sequence"/>
</dbReference>
<gene>
    <name evidence="2" type="ORF">NA57DRAFT_50723</name>
</gene>
<accession>A0A9P4MAE1</accession>
<feature type="compositionally biased region" description="Low complexity" evidence="1">
    <location>
        <begin position="37"/>
        <end position="52"/>
    </location>
</feature>
<proteinExistence type="predicted"/>
<evidence type="ECO:0000313" key="3">
    <source>
        <dbReference type="Proteomes" id="UP000799772"/>
    </source>
</evidence>
<dbReference type="EMBL" id="ML978121">
    <property type="protein sequence ID" value="KAF2103858.1"/>
    <property type="molecule type" value="Genomic_DNA"/>
</dbReference>
<name>A0A9P4MAE1_9PEZI</name>
<evidence type="ECO:0000256" key="1">
    <source>
        <dbReference type="SAM" id="MobiDB-lite"/>
    </source>
</evidence>
<feature type="region of interest" description="Disordered" evidence="1">
    <location>
        <begin position="25"/>
        <end position="52"/>
    </location>
</feature>
<comment type="caution">
    <text evidence="2">The sequence shown here is derived from an EMBL/GenBank/DDBJ whole genome shotgun (WGS) entry which is preliminary data.</text>
</comment>
<organism evidence="2 3">
    <name type="scientific">Rhizodiscina lignyota</name>
    <dbReference type="NCBI Taxonomy" id="1504668"/>
    <lineage>
        <taxon>Eukaryota</taxon>
        <taxon>Fungi</taxon>
        <taxon>Dikarya</taxon>
        <taxon>Ascomycota</taxon>
        <taxon>Pezizomycotina</taxon>
        <taxon>Dothideomycetes</taxon>
        <taxon>Pleosporomycetidae</taxon>
        <taxon>Aulographales</taxon>
        <taxon>Rhizodiscinaceae</taxon>
        <taxon>Rhizodiscina</taxon>
    </lineage>
</organism>
<dbReference type="AlphaFoldDB" id="A0A9P4MAE1"/>
<protein>
    <submittedName>
        <fullName evidence="2">Uncharacterized protein</fullName>
    </submittedName>
</protein>
<evidence type="ECO:0000313" key="2">
    <source>
        <dbReference type="EMBL" id="KAF2103858.1"/>
    </source>
</evidence>